<dbReference type="STRING" id="796925.A0A137NTU5"/>
<name>A0A137NTU5_CONC2</name>
<keyword evidence="1" id="KW-0732">Signal</keyword>
<proteinExistence type="predicted"/>
<feature type="non-terminal residue" evidence="2">
    <location>
        <position position="178"/>
    </location>
</feature>
<dbReference type="OrthoDB" id="2342176at2759"/>
<dbReference type="Proteomes" id="UP000070444">
    <property type="component" value="Unassembled WGS sequence"/>
</dbReference>
<evidence type="ECO:0000256" key="1">
    <source>
        <dbReference type="SAM" id="SignalP"/>
    </source>
</evidence>
<feature type="chain" id="PRO_5007294030" description="Lytic polysaccharide monooxygenase" evidence="1">
    <location>
        <begin position="17"/>
        <end position="178"/>
    </location>
</feature>
<evidence type="ECO:0000313" key="3">
    <source>
        <dbReference type="Proteomes" id="UP000070444"/>
    </source>
</evidence>
<dbReference type="EMBL" id="KQ964760">
    <property type="protein sequence ID" value="KXN66159.1"/>
    <property type="molecule type" value="Genomic_DNA"/>
</dbReference>
<evidence type="ECO:0008006" key="4">
    <source>
        <dbReference type="Google" id="ProtNLM"/>
    </source>
</evidence>
<dbReference type="PANTHER" id="PTHR36182">
    <property type="entry name" value="PROTEIN, PUTATIVE (AFU_ORTHOLOGUE AFUA_6G10930)-RELATED"/>
    <property type="match status" value="1"/>
</dbReference>
<protein>
    <recommendedName>
        <fullName evidence="4">Lytic polysaccharide monooxygenase</fullName>
    </recommendedName>
</protein>
<accession>A0A137NTU5</accession>
<gene>
    <name evidence="2" type="ORF">CONCODRAFT_21216</name>
</gene>
<dbReference type="PANTHER" id="PTHR36182:SF1">
    <property type="entry name" value="PROTEIN, PUTATIVE (AFU_ORTHOLOGUE AFUA_6G10930)-RELATED"/>
    <property type="match status" value="1"/>
</dbReference>
<sequence length="178" mass="18876">MKSILATILTIGSAAGHMMVTSPAPRDSKLNPNVQSANINYDLVAPVNKYGCSQYHETAPVVKYKAGGKYSITIGGEAPHNGGSCQIGMSFGGEEYISLRDDVGHCLNDGLTYDFTIPEGTPSGKVVIAWVWINRTGNREYYMNCIDAEVEGGSEAGQLTGRAITVANLPGYADVPEG</sequence>
<dbReference type="Gene3D" id="2.70.50.70">
    <property type="match status" value="1"/>
</dbReference>
<dbReference type="OMA" id="PCRGHHK"/>
<organism evidence="2 3">
    <name type="scientific">Conidiobolus coronatus (strain ATCC 28846 / CBS 209.66 / NRRL 28638)</name>
    <name type="common">Delacroixia coronata</name>
    <dbReference type="NCBI Taxonomy" id="796925"/>
    <lineage>
        <taxon>Eukaryota</taxon>
        <taxon>Fungi</taxon>
        <taxon>Fungi incertae sedis</taxon>
        <taxon>Zoopagomycota</taxon>
        <taxon>Entomophthoromycotina</taxon>
        <taxon>Entomophthoromycetes</taxon>
        <taxon>Entomophthorales</taxon>
        <taxon>Ancylistaceae</taxon>
        <taxon>Conidiobolus</taxon>
    </lineage>
</organism>
<keyword evidence="3" id="KW-1185">Reference proteome</keyword>
<reference evidence="2 3" key="1">
    <citation type="journal article" date="2015" name="Genome Biol. Evol.">
        <title>Phylogenomic analyses indicate that early fungi evolved digesting cell walls of algal ancestors of land plants.</title>
        <authorList>
            <person name="Chang Y."/>
            <person name="Wang S."/>
            <person name="Sekimoto S."/>
            <person name="Aerts A.L."/>
            <person name="Choi C."/>
            <person name="Clum A."/>
            <person name="LaButti K.M."/>
            <person name="Lindquist E.A."/>
            <person name="Yee Ngan C."/>
            <person name="Ohm R.A."/>
            <person name="Salamov A.A."/>
            <person name="Grigoriev I.V."/>
            <person name="Spatafora J.W."/>
            <person name="Berbee M.L."/>
        </authorList>
    </citation>
    <scope>NUCLEOTIDE SEQUENCE [LARGE SCALE GENOMIC DNA]</scope>
    <source>
        <strain evidence="2 3">NRRL 28638</strain>
    </source>
</reference>
<feature type="signal peptide" evidence="1">
    <location>
        <begin position="1"/>
        <end position="16"/>
    </location>
</feature>
<dbReference type="AlphaFoldDB" id="A0A137NTU5"/>
<evidence type="ECO:0000313" key="2">
    <source>
        <dbReference type="EMBL" id="KXN66159.1"/>
    </source>
</evidence>